<sequence length="1084" mass="126101">MEVLENAGHAVLYSYGHFLDSLFINFYHINQSFSNINVLSNSIDIQAIQEEHSSIYELINIDNKVQVKLLLVFSAICKEIELLKKELEAIFLCKILEYGENITDDINIEESQIAITQFLPDLLDILNFVRRCRQVLIHFLRQLFSSLEYAWKKGSHSIMYLKFQEVFKYLDDLFIIFITLDVGLSFYNEGKISRDLNLLLQHIKLFPNDSGKVQINKVVQDIINELFSGSIFQGTLNMLFEKKLFLSQSNNFPTHFNRYLKKKLSDIENFKDSDVPVLRFWSQIVSSHVFVTKCFGMTDKKLHKNVLETSKKFLAVPLFGDLIWIPGKFLAEQFETRSIDLPHKYFGLSGLLEKRLELMEVNSLKDLKSYSLWVIKWTLQMENAASSDANFSKLSNSDLIHLGIEGLQLTDQMKFYIDNILHLHGMHGRPMTKMLVLNVCKLIELLKGIQSIFNRHSPEIAKQINHIFQKRVMQILSMILKVKKEVFKFSYQEKYMDAYSSLILAERLLYGSCSEDRILLVQLALTLTNDYPFIDSDANEKILKLIDDLYNLCLFTSKFEKFELLNFMYIEENIFPIYFKHLMDTHSNTARLQYILHSTSVGTTQKGNGKFIPERKTLVENKVIKELCEEIEVHLRLHAHSHLKNDPFLGVINKDYGVILHDLPINMYKWFITIKGLVESYLNKTFYDLTTVALHDWQTYSEMKSLAKHQFKLRTLEDNLPSQTVSQGLDVLEIMRNIHVFVGKYLYNLNTQCFIEYISANKHLNTVNIHQIANSIWTHGTGIMNTTVNFIYQFLRRKLLHCSQFLYDEHINSRLTKDLKYFNQQKILKKSLYPYERAEKFNKGISRLKISSEGLSYLDQYRILISQIGNALGYVRMIHSGGLHHSVASMSYFPCNDYIAISENNKSNMTHNAIDNFEVTLFNALYHLNGETDALKLLVEVFYSVFHTPENDHLRLFVMIIPPLTINFVNYIIAAKEKMSKRNSTSGLFTDDGFVIGVAYLLSVFNLSEEFNSLHWFESVSEKYTADECNILRSMEKQEKDDTTNGNTLQLSIKRLQMYKQEFELLKCNLSSAMVFFSGDLPQS</sequence>
<dbReference type="InterPro" id="IPR028283">
    <property type="entry name" value="WASH-7_C"/>
</dbReference>
<dbReference type="PANTHER" id="PTHR31409">
    <property type="entry name" value="WASH COMPLEX SUBUNIT 4"/>
    <property type="match status" value="1"/>
</dbReference>
<feature type="domain" description="WASH complex subunit 7 C-terminal" evidence="3">
    <location>
        <begin position="910"/>
        <end position="1077"/>
    </location>
</feature>
<dbReference type="Pfam" id="PF14744">
    <property type="entry name" value="WASH-7_mid"/>
    <property type="match status" value="1"/>
</dbReference>
<accession>A0A9P0H3L4</accession>
<dbReference type="AlphaFoldDB" id="A0A9P0H3L4"/>
<gene>
    <name evidence="4" type="ORF">NEZAVI_LOCUS3631</name>
</gene>
<reference evidence="4" key="1">
    <citation type="submission" date="2022-01" db="EMBL/GenBank/DDBJ databases">
        <authorList>
            <person name="King R."/>
        </authorList>
    </citation>
    <scope>NUCLEOTIDE SEQUENCE</scope>
</reference>
<name>A0A9P0H3L4_NEZVI</name>
<dbReference type="InterPro" id="IPR027307">
    <property type="entry name" value="WASH7"/>
</dbReference>
<dbReference type="GO" id="GO:0071203">
    <property type="term" value="C:WASH complex"/>
    <property type="evidence" value="ECO:0007669"/>
    <property type="project" value="InterPro"/>
</dbReference>
<dbReference type="PANTHER" id="PTHR31409:SF0">
    <property type="entry name" value="WASH COMPLEX SUBUNIT 4"/>
    <property type="match status" value="1"/>
</dbReference>
<dbReference type="GO" id="GO:0005768">
    <property type="term" value="C:endosome"/>
    <property type="evidence" value="ECO:0007669"/>
    <property type="project" value="TreeGrafter"/>
</dbReference>
<dbReference type="Pfam" id="PF14745">
    <property type="entry name" value="WASH-4_N"/>
    <property type="match status" value="1"/>
</dbReference>
<protein>
    <recommendedName>
        <fullName evidence="6">WASH complex subunit 4</fullName>
    </recommendedName>
</protein>
<evidence type="ECO:0000313" key="5">
    <source>
        <dbReference type="Proteomes" id="UP001152798"/>
    </source>
</evidence>
<keyword evidence="5" id="KW-1185">Reference proteome</keyword>
<dbReference type="InterPro" id="IPR028282">
    <property type="entry name" value="WASH-7_central"/>
</dbReference>
<dbReference type="InterPro" id="IPR028191">
    <property type="entry name" value="WASH-4_N"/>
</dbReference>
<dbReference type="OrthoDB" id="10261210at2759"/>
<evidence type="ECO:0000313" key="4">
    <source>
        <dbReference type="EMBL" id="CAH1392880.1"/>
    </source>
</evidence>
<dbReference type="EMBL" id="OV725078">
    <property type="protein sequence ID" value="CAH1392880.1"/>
    <property type="molecule type" value="Genomic_DNA"/>
</dbReference>
<dbReference type="Proteomes" id="UP001152798">
    <property type="component" value="Chromosome 2"/>
</dbReference>
<evidence type="ECO:0000259" key="3">
    <source>
        <dbReference type="Pfam" id="PF14746"/>
    </source>
</evidence>
<evidence type="ECO:0000259" key="1">
    <source>
        <dbReference type="Pfam" id="PF14744"/>
    </source>
</evidence>
<dbReference type="GO" id="GO:0007032">
    <property type="term" value="P:endosome organization"/>
    <property type="evidence" value="ECO:0007669"/>
    <property type="project" value="TreeGrafter"/>
</dbReference>
<evidence type="ECO:0008006" key="6">
    <source>
        <dbReference type="Google" id="ProtNLM"/>
    </source>
</evidence>
<evidence type="ECO:0000259" key="2">
    <source>
        <dbReference type="Pfam" id="PF14745"/>
    </source>
</evidence>
<proteinExistence type="predicted"/>
<organism evidence="4 5">
    <name type="scientific">Nezara viridula</name>
    <name type="common">Southern green stink bug</name>
    <name type="synonym">Cimex viridulus</name>
    <dbReference type="NCBI Taxonomy" id="85310"/>
    <lineage>
        <taxon>Eukaryota</taxon>
        <taxon>Metazoa</taxon>
        <taxon>Ecdysozoa</taxon>
        <taxon>Arthropoda</taxon>
        <taxon>Hexapoda</taxon>
        <taxon>Insecta</taxon>
        <taxon>Pterygota</taxon>
        <taxon>Neoptera</taxon>
        <taxon>Paraneoptera</taxon>
        <taxon>Hemiptera</taxon>
        <taxon>Heteroptera</taxon>
        <taxon>Panheteroptera</taxon>
        <taxon>Pentatomomorpha</taxon>
        <taxon>Pentatomoidea</taxon>
        <taxon>Pentatomidae</taxon>
        <taxon>Pentatominae</taxon>
        <taxon>Nezara</taxon>
    </lineage>
</organism>
<dbReference type="Pfam" id="PF14746">
    <property type="entry name" value="WASH-7_C"/>
    <property type="match status" value="1"/>
</dbReference>
<dbReference type="GO" id="GO:0016197">
    <property type="term" value="P:endosomal transport"/>
    <property type="evidence" value="ECO:0007669"/>
    <property type="project" value="TreeGrafter"/>
</dbReference>
<feature type="domain" description="WASH complex subunit 4 N-terminal" evidence="2">
    <location>
        <begin position="18"/>
        <end position="558"/>
    </location>
</feature>
<feature type="domain" description="WASH complex subunit 7 central" evidence="1">
    <location>
        <begin position="567"/>
        <end position="894"/>
    </location>
</feature>